<keyword evidence="1 3" id="KW-0547">Nucleotide-binding</keyword>
<evidence type="ECO:0000256" key="1">
    <source>
        <dbReference type="ARBA" id="ARBA00022741"/>
    </source>
</evidence>
<dbReference type="PRINTS" id="PR00380">
    <property type="entry name" value="KINESINHEAVY"/>
</dbReference>
<dbReference type="GO" id="GO:0005524">
    <property type="term" value="F:ATP binding"/>
    <property type="evidence" value="ECO:0007669"/>
    <property type="project" value="UniProtKB-UniRule"/>
</dbReference>
<dbReference type="Gene3D" id="3.40.850.10">
    <property type="entry name" value="Kinesin motor domain"/>
    <property type="match status" value="1"/>
</dbReference>
<evidence type="ECO:0000313" key="6">
    <source>
        <dbReference type="Proteomes" id="UP000727407"/>
    </source>
</evidence>
<keyword evidence="2 3" id="KW-0067">ATP-binding</keyword>
<dbReference type="Pfam" id="PF00225">
    <property type="entry name" value="Kinesin"/>
    <property type="match status" value="1"/>
</dbReference>
<comment type="similarity">
    <text evidence="3">Belongs to the TRAFAC class myosin-kinesin ATPase superfamily. Kinesin family.</text>
</comment>
<proteinExistence type="inferred from homology"/>
<dbReference type="InterPro" id="IPR027417">
    <property type="entry name" value="P-loop_NTPase"/>
</dbReference>
<reference evidence="5" key="1">
    <citation type="submission" date="2020-07" db="EMBL/GenBank/DDBJ databases">
        <title>Clarias magur genome sequencing, assembly and annotation.</title>
        <authorList>
            <person name="Kushwaha B."/>
            <person name="Kumar R."/>
            <person name="Das P."/>
            <person name="Joshi C.G."/>
            <person name="Kumar D."/>
            <person name="Nagpure N.S."/>
            <person name="Pandey M."/>
            <person name="Agarwal S."/>
            <person name="Srivastava S."/>
            <person name="Singh M."/>
            <person name="Sahoo L."/>
            <person name="Jayasankar P."/>
            <person name="Meher P.K."/>
            <person name="Koringa P.G."/>
            <person name="Iquebal M.A."/>
            <person name="Das S.P."/>
            <person name="Bit A."/>
            <person name="Patnaik S."/>
            <person name="Patel N."/>
            <person name="Shah T.M."/>
            <person name="Hinsu A."/>
            <person name="Jena J.K."/>
        </authorList>
    </citation>
    <scope>NUCLEOTIDE SEQUENCE</scope>
    <source>
        <strain evidence="5">CIFAMagur01</strain>
        <tissue evidence="5">Testis</tissue>
    </source>
</reference>
<feature type="non-terminal residue" evidence="5">
    <location>
        <position position="1"/>
    </location>
</feature>
<organism evidence="5 6">
    <name type="scientific">Clarias magur</name>
    <name type="common">Asian catfish</name>
    <name type="synonym">Macropteronotus magur</name>
    <dbReference type="NCBI Taxonomy" id="1594786"/>
    <lineage>
        <taxon>Eukaryota</taxon>
        <taxon>Metazoa</taxon>
        <taxon>Chordata</taxon>
        <taxon>Craniata</taxon>
        <taxon>Vertebrata</taxon>
        <taxon>Euteleostomi</taxon>
        <taxon>Actinopterygii</taxon>
        <taxon>Neopterygii</taxon>
        <taxon>Teleostei</taxon>
        <taxon>Ostariophysi</taxon>
        <taxon>Siluriformes</taxon>
        <taxon>Clariidae</taxon>
        <taxon>Clarias</taxon>
    </lineage>
</organism>
<dbReference type="InterPro" id="IPR001752">
    <property type="entry name" value="Kinesin_motor_dom"/>
</dbReference>
<comment type="caution">
    <text evidence="5">The sequence shown here is derived from an EMBL/GenBank/DDBJ whole genome shotgun (WGS) entry which is preliminary data.</text>
</comment>
<keyword evidence="6" id="KW-1185">Reference proteome</keyword>
<feature type="binding site" evidence="3">
    <location>
        <begin position="62"/>
        <end position="69"/>
    </location>
    <ligand>
        <name>ATP</name>
        <dbReference type="ChEBI" id="CHEBI:30616"/>
    </ligand>
</feature>
<dbReference type="GO" id="GO:0048731">
    <property type="term" value="P:system development"/>
    <property type="evidence" value="ECO:0007669"/>
    <property type="project" value="UniProtKB-ARBA"/>
</dbReference>
<dbReference type="PROSITE" id="PS50067">
    <property type="entry name" value="KINESIN_MOTOR_2"/>
    <property type="match status" value="1"/>
</dbReference>
<name>A0A8J4T842_CLAMG</name>
<keyword evidence="3" id="KW-0505">Motor protein</keyword>
<dbReference type="SUPFAM" id="SSF52540">
    <property type="entry name" value="P-loop containing nucleoside triphosphate hydrolases"/>
    <property type="match status" value="1"/>
</dbReference>
<dbReference type="AlphaFoldDB" id="A0A8J4T842"/>
<dbReference type="Proteomes" id="UP000727407">
    <property type="component" value="Unassembled WGS sequence"/>
</dbReference>
<evidence type="ECO:0000256" key="3">
    <source>
        <dbReference type="PROSITE-ProRule" id="PRU00283"/>
    </source>
</evidence>
<evidence type="ECO:0000313" key="5">
    <source>
        <dbReference type="EMBL" id="KAF5891326.1"/>
    </source>
</evidence>
<dbReference type="OrthoDB" id="3176171at2759"/>
<accession>A0A8J4T842</accession>
<dbReference type="SMART" id="SM00129">
    <property type="entry name" value="KISc"/>
    <property type="match status" value="1"/>
</dbReference>
<protein>
    <submittedName>
        <fullName evidence="5">Kinesin-like protein KIF28P</fullName>
    </submittedName>
</protein>
<dbReference type="GO" id="GO:0003777">
    <property type="term" value="F:microtubule motor activity"/>
    <property type="evidence" value="ECO:0007669"/>
    <property type="project" value="InterPro"/>
</dbReference>
<dbReference type="InterPro" id="IPR036961">
    <property type="entry name" value="Kinesin_motor_dom_sf"/>
</dbReference>
<dbReference type="GO" id="GO:0007018">
    <property type="term" value="P:microtubule-based movement"/>
    <property type="evidence" value="ECO:0007669"/>
    <property type="project" value="InterPro"/>
</dbReference>
<evidence type="ECO:0000256" key="2">
    <source>
        <dbReference type="ARBA" id="ARBA00022840"/>
    </source>
</evidence>
<gene>
    <name evidence="5" type="primary">kif28p</name>
    <name evidence="5" type="ORF">DAT39_018956</name>
</gene>
<dbReference type="PANTHER" id="PTHR47117">
    <property type="entry name" value="STAR-RELATED LIPID TRANSFER PROTEIN 9"/>
    <property type="match status" value="1"/>
</dbReference>
<dbReference type="GO" id="GO:0008017">
    <property type="term" value="F:microtubule binding"/>
    <property type="evidence" value="ECO:0007669"/>
    <property type="project" value="InterPro"/>
</dbReference>
<evidence type="ECO:0000259" key="4">
    <source>
        <dbReference type="PROSITE" id="PS50067"/>
    </source>
</evidence>
<feature type="domain" description="Kinesin motor" evidence="4">
    <location>
        <begin position="1"/>
        <end position="305"/>
    </location>
</feature>
<dbReference type="EMBL" id="QNUK01000594">
    <property type="protein sequence ID" value="KAF5891326.1"/>
    <property type="molecule type" value="Genomic_DNA"/>
</dbReference>
<sequence>MAGKDCVKVAVRVRPFNKRERDAGSRCIITMSSNSACVFTGVGQGILGNALQGYNATLLAYGQTGSGKSYSMMGFGANKGLVPNLCHSLFTYITTNQDRCQCQVFFSMLEIYNEQVIDLLARSSRSAGGLRVREDQQRGFYVEGLRRVACDSAVQVEQLMEQGIRTRTTAATHLNANSSRSHMLIIIQLKQIFSKECITKQSNINLVDLAGSERQRSSGSEVDRLKEGTAINLSLTTLGNVISALAALGKKAVYVPYRDSVLTKLLQSALGGNSRTVMIATLSPADICYEESLSTLRYAERAKRIQNKAVVNEGSTERLVKELKAENAKLLLKLSKLDQNGRRSDQEM</sequence>